<reference evidence="1 2" key="1">
    <citation type="submission" date="2009-09" db="EMBL/GenBank/DDBJ databases">
        <authorList>
            <person name="Weinstock G."/>
            <person name="Sodergren E."/>
            <person name="Clifton S."/>
            <person name="Fulton L."/>
            <person name="Fulton B."/>
            <person name="Courtney L."/>
            <person name="Fronick C."/>
            <person name="Harrison M."/>
            <person name="Strong C."/>
            <person name="Farmer C."/>
            <person name="Delahaunty K."/>
            <person name="Markovic C."/>
            <person name="Hall O."/>
            <person name="Minx P."/>
            <person name="Tomlinson C."/>
            <person name="Mitreva M."/>
            <person name="Nelson J."/>
            <person name="Hou S."/>
            <person name="Wollam A."/>
            <person name="Pepin K.H."/>
            <person name="Johnson M."/>
            <person name="Bhonagiri V."/>
            <person name="Nash W.E."/>
            <person name="Warren W."/>
            <person name="Chinwalla A."/>
            <person name="Mardis E.R."/>
            <person name="Wilson R.K."/>
        </authorList>
    </citation>
    <scope>NUCLEOTIDE SEQUENCE [LARGE SCALE GENOMIC DNA]</scope>
    <source>
        <strain evidence="1 2">F0254</strain>
    </source>
</reference>
<comment type="caution">
    <text evidence="1">The sequence shown here is derived from an EMBL/GenBank/DDBJ whole genome shotgun (WGS) entry which is preliminary data.</text>
</comment>
<evidence type="ECO:0000313" key="1">
    <source>
        <dbReference type="EMBL" id="EEX75410.1"/>
    </source>
</evidence>
<accession>C9MVI8</accession>
<organism evidence="1 2">
    <name type="scientific">Leptotrichia hofstadii F0254</name>
    <dbReference type="NCBI Taxonomy" id="634994"/>
    <lineage>
        <taxon>Bacteria</taxon>
        <taxon>Fusobacteriati</taxon>
        <taxon>Fusobacteriota</taxon>
        <taxon>Fusobacteriia</taxon>
        <taxon>Fusobacteriales</taxon>
        <taxon>Leptotrichiaceae</taxon>
        <taxon>Leptotrichia</taxon>
    </lineage>
</organism>
<evidence type="ECO:0000313" key="2">
    <source>
        <dbReference type="Proteomes" id="UP000006233"/>
    </source>
</evidence>
<sequence>MVRGGTEGNVIGGVSGVEVYGGGAAGAVGGFCSSSTGMSLIEYLAN</sequence>
<protein>
    <submittedName>
        <fullName evidence="1">Uncharacterized protein</fullName>
    </submittedName>
</protein>
<dbReference type="RefSeq" id="WP_006803996.1">
    <property type="nucleotide sequence ID" value="NZ_GG700632.1"/>
</dbReference>
<dbReference type="Proteomes" id="UP000006233">
    <property type="component" value="Unassembled WGS sequence"/>
</dbReference>
<dbReference type="HOGENOM" id="CLU_3185358_0_0_0"/>
<gene>
    <name evidence="1" type="ORF">GCWU000323_00660</name>
</gene>
<proteinExistence type="predicted"/>
<dbReference type="EMBL" id="ACVB02000007">
    <property type="protein sequence ID" value="EEX75410.1"/>
    <property type="molecule type" value="Genomic_DNA"/>
</dbReference>
<dbReference type="AlphaFoldDB" id="C9MVI8"/>
<name>C9MVI8_9FUSO</name>